<accession>A0A8E2EEL6</accession>
<dbReference type="InterPro" id="IPR027417">
    <property type="entry name" value="P-loop_NTPase"/>
</dbReference>
<evidence type="ECO:0000256" key="1">
    <source>
        <dbReference type="SAM" id="MobiDB-lite"/>
    </source>
</evidence>
<keyword evidence="3" id="KW-1185">Reference proteome</keyword>
<feature type="compositionally biased region" description="Polar residues" evidence="1">
    <location>
        <begin position="220"/>
        <end position="229"/>
    </location>
</feature>
<dbReference type="Proteomes" id="UP000250266">
    <property type="component" value="Unassembled WGS sequence"/>
</dbReference>
<reference evidence="2 3" key="1">
    <citation type="journal article" date="2016" name="Nat. Commun.">
        <title>Ectomycorrhizal ecology is imprinted in the genome of the dominant symbiotic fungus Cenococcum geophilum.</title>
        <authorList>
            <consortium name="DOE Joint Genome Institute"/>
            <person name="Peter M."/>
            <person name="Kohler A."/>
            <person name="Ohm R.A."/>
            <person name="Kuo A."/>
            <person name="Krutzmann J."/>
            <person name="Morin E."/>
            <person name="Arend M."/>
            <person name="Barry K.W."/>
            <person name="Binder M."/>
            <person name="Choi C."/>
            <person name="Clum A."/>
            <person name="Copeland A."/>
            <person name="Grisel N."/>
            <person name="Haridas S."/>
            <person name="Kipfer T."/>
            <person name="LaButti K."/>
            <person name="Lindquist E."/>
            <person name="Lipzen A."/>
            <person name="Maire R."/>
            <person name="Meier B."/>
            <person name="Mihaltcheva S."/>
            <person name="Molinier V."/>
            <person name="Murat C."/>
            <person name="Poggeler S."/>
            <person name="Quandt C.A."/>
            <person name="Sperisen C."/>
            <person name="Tritt A."/>
            <person name="Tisserant E."/>
            <person name="Crous P.W."/>
            <person name="Henrissat B."/>
            <person name="Nehls U."/>
            <person name="Egli S."/>
            <person name="Spatafora J.W."/>
            <person name="Grigoriev I.V."/>
            <person name="Martin F.M."/>
        </authorList>
    </citation>
    <scope>NUCLEOTIDE SEQUENCE [LARGE SCALE GENOMIC DNA]</scope>
    <source>
        <strain evidence="2 3">CBS 459.81</strain>
    </source>
</reference>
<evidence type="ECO:0000313" key="3">
    <source>
        <dbReference type="Proteomes" id="UP000250266"/>
    </source>
</evidence>
<evidence type="ECO:0008006" key="4">
    <source>
        <dbReference type="Google" id="ProtNLM"/>
    </source>
</evidence>
<sequence length="331" mass="36662">MDTPGFDADKETDAFLEIVRGIQAVRPFARITGVLYLTCINQSRFDDFDRKLLAFIRSLTGEEHIARITFVTTFWTAAGEKQKATFNKQLDLLRSKWQGAMGQQPTLYKHGREYNTEGADTGRFLDWFENRGRIAEHGKRMLARNYGSTIVPESGVGDFRIVQELNEDTPIHLTDAGRLLRLPQASASVDPETNSKRPGKDPSPLNSTPDGDPKREPEPSKTTAPQATGPSLLDTIFNGLATIVRNVDFSVNVGGANMAHAPGAAQPFRPTMPYTGPVDRLSAVDVMKKNGLDSSFAGRMDYAARNNINIGNPGSRERNDAIRRHVERRFG</sequence>
<feature type="region of interest" description="Disordered" evidence="1">
    <location>
        <begin position="176"/>
        <end position="231"/>
    </location>
</feature>
<evidence type="ECO:0000313" key="2">
    <source>
        <dbReference type="EMBL" id="OCK82521.1"/>
    </source>
</evidence>
<dbReference type="SUPFAM" id="SSF158634">
    <property type="entry name" value="RPA2825-like"/>
    <property type="match status" value="1"/>
</dbReference>
<gene>
    <name evidence="2" type="ORF">K432DRAFT_293062</name>
</gene>
<dbReference type="OrthoDB" id="3786820at2759"/>
<proteinExistence type="predicted"/>
<dbReference type="Gene3D" id="3.40.50.300">
    <property type="entry name" value="P-loop containing nucleotide triphosphate hydrolases"/>
    <property type="match status" value="1"/>
</dbReference>
<organism evidence="2 3">
    <name type="scientific">Lepidopterella palustris CBS 459.81</name>
    <dbReference type="NCBI Taxonomy" id="1314670"/>
    <lineage>
        <taxon>Eukaryota</taxon>
        <taxon>Fungi</taxon>
        <taxon>Dikarya</taxon>
        <taxon>Ascomycota</taxon>
        <taxon>Pezizomycotina</taxon>
        <taxon>Dothideomycetes</taxon>
        <taxon>Pleosporomycetidae</taxon>
        <taxon>Mytilinidiales</taxon>
        <taxon>Argynnaceae</taxon>
        <taxon>Lepidopterella</taxon>
    </lineage>
</organism>
<dbReference type="AlphaFoldDB" id="A0A8E2EEL6"/>
<dbReference type="EMBL" id="KV744885">
    <property type="protein sequence ID" value="OCK82521.1"/>
    <property type="molecule type" value="Genomic_DNA"/>
</dbReference>
<protein>
    <recommendedName>
        <fullName evidence="4">AIG1-type G domain-containing protein</fullName>
    </recommendedName>
</protein>
<name>A0A8E2EEL6_9PEZI</name>